<comment type="function">
    <text evidence="1">Iron-sulfur subunit of the cytochrome bc1 complex, an essential component of the respiratory electron transport chain required for ATP synthesis. The bc1 complex catalyzes the oxidation of menaquinol and the reduction of cytochrome c in the respiratory chain. The bc1 complex operates through a Q-cycle mechanism that couples electron transfer to generation of the proton gradient that drives ATP synthesis.</text>
</comment>
<feature type="domain" description="Rieske" evidence="11">
    <location>
        <begin position="39"/>
        <end position="133"/>
    </location>
</feature>
<dbReference type="Gene3D" id="2.102.10.10">
    <property type="entry name" value="Rieske [2Fe-2S] iron-sulphur domain"/>
    <property type="match status" value="1"/>
</dbReference>
<keyword evidence="4" id="KW-0479">Metal-binding</keyword>
<evidence type="ECO:0000256" key="1">
    <source>
        <dbReference type="ARBA" id="ARBA00002494"/>
    </source>
</evidence>
<evidence type="ECO:0000259" key="11">
    <source>
        <dbReference type="PROSITE" id="PS51296"/>
    </source>
</evidence>
<proteinExistence type="predicted"/>
<dbReference type="EMBL" id="CM001439">
    <property type="protein sequence ID" value="EHR51587.1"/>
    <property type="molecule type" value="Genomic_DNA"/>
</dbReference>
<dbReference type="eggNOG" id="COG2146">
    <property type="taxonomic scope" value="Bacteria"/>
</dbReference>
<dbReference type="GO" id="GO:0016705">
    <property type="term" value="F:oxidoreductase activity, acting on paired donors, with incorporation or reduction of molecular oxygen"/>
    <property type="evidence" value="ECO:0007669"/>
    <property type="project" value="UniProtKB-ARBA"/>
</dbReference>
<feature type="compositionally biased region" description="Low complexity" evidence="10">
    <location>
        <begin position="1"/>
        <end position="16"/>
    </location>
</feature>
<evidence type="ECO:0000313" key="13">
    <source>
        <dbReference type="Proteomes" id="UP000004926"/>
    </source>
</evidence>
<reference evidence="12 13" key="1">
    <citation type="journal article" date="2012" name="Stand. Genomic Sci.">
        <title>Genome sequence of the ocean sediment bacterium Saccharomonospora marina type strain (XMU15(T)).</title>
        <authorList>
            <person name="Klenk H.P."/>
            <person name="Lu M."/>
            <person name="Lucas S."/>
            <person name="Lapidus A."/>
            <person name="Copeland A."/>
            <person name="Pitluck S."/>
            <person name="Goodwin L.A."/>
            <person name="Han C."/>
            <person name="Tapia R."/>
            <person name="Brambilla E.M."/>
            <person name="Potter G."/>
            <person name="Land M."/>
            <person name="Ivanova N."/>
            <person name="Rohde M."/>
            <person name="Goker M."/>
            <person name="Detter J.C."/>
            <person name="Li W.J."/>
            <person name="Kyrpides N.C."/>
            <person name="Woyke T."/>
        </authorList>
    </citation>
    <scope>NUCLEOTIDE SEQUENCE [LARGE SCALE GENOMIC DNA]</scope>
    <source>
        <strain evidence="12 13">XMU15</strain>
    </source>
</reference>
<feature type="compositionally biased region" description="Polar residues" evidence="10">
    <location>
        <begin position="29"/>
        <end position="43"/>
    </location>
</feature>
<comment type="cofactor">
    <cofactor evidence="9">
        <name>[2Fe-2S] cluster</name>
        <dbReference type="ChEBI" id="CHEBI:190135"/>
    </cofactor>
</comment>
<evidence type="ECO:0000256" key="8">
    <source>
        <dbReference type="ARBA" id="ARBA00029586"/>
    </source>
</evidence>
<dbReference type="PROSITE" id="PS51296">
    <property type="entry name" value="RIESKE"/>
    <property type="match status" value="1"/>
</dbReference>
<organism evidence="12 13">
    <name type="scientific">Saccharomonospora marina XMU15</name>
    <dbReference type="NCBI Taxonomy" id="882083"/>
    <lineage>
        <taxon>Bacteria</taxon>
        <taxon>Bacillati</taxon>
        <taxon>Actinomycetota</taxon>
        <taxon>Actinomycetes</taxon>
        <taxon>Pseudonocardiales</taxon>
        <taxon>Pseudonocardiaceae</taxon>
        <taxon>Saccharomonospora</taxon>
    </lineage>
</organism>
<dbReference type="SUPFAM" id="SSF50022">
    <property type="entry name" value="ISP domain"/>
    <property type="match status" value="1"/>
</dbReference>
<dbReference type="InterPro" id="IPR014349">
    <property type="entry name" value="Rieske_Fe-S_prot"/>
</dbReference>
<dbReference type="Proteomes" id="UP000004926">
    <property type="component" value="Chromosome"/>
</dbReference>
<dbReference type="GO" id="GO:0004497">
    <property type="term" value="F:monooxygenase activity"/>
    <property type="evidence" value="ECO:0007669"/>
    <property type="project" value="UniProtKB-ARBA"/>
</dbReference>
<dbReference type="PRINTS" id="PR00162">
    <property type="entry name" value="RIESKE"/>
</dbReference>
<dbReference type="Pfam" id="PF00355">
    <property type="entry name" value="Rieske"/>
    <property type="match status" value="1"/>
</dbReference>
<dbReference type="AlphaFoldDB" id="H5XBL2"/>
<evidence type="ECO:0000256" key="10">
    <source>
        <dbReference type="SAM" id="MobiDB-lite"/>
    </source>
</evidence>
<accession>H5XBL2</accession>
<dbReference type="CDD" id="cd03467">
    <property type="entry name" value="Rieske"/>
    <property type="match status" value="1"/>
</dbReference>
<evidence type="ECO:0000256" key="5">
    <source>
        <dbReference type="ARBA" id="ARBA00023004"/>
    </source>
</evidence>
<keyword evidence="3" id="KW-0001">2Fe-2S</keyword>
<gene>
    <name evidence="12" type="ORF">SacmaDRAFT_3362</name>
</gene>
<dbReference type="InterPro" id="IPR017941">
    <property type="entry name" value="Rieske_2Fe-2S"/>
</dbReference>
<name>H5XBL2_9PSEU</name>
<keyword evidence="7" id="KW-1015">Disulfide bond</keyword>
<dbReference type="STRING" id="882083.SacmaDRAFT_3362"/>
<keyword evidence="13" id="KW-1185">Reference proteome</keyword>
<feature type="region of interest" description="Disordered" evidence="10">
    <location>
        <begin position="1"/>
        <end position="63"/>
    </location>
</feature>
<protein>
    <recommendedName>
        <fullName evidence="2">Cytochrome bc1 complex Rieske iron-sulfur subunit</fullName>
    </recommendedName>
    <alternativeName>
        <fullName evidence="8">Cytochrome bc1 reductase complex subunit QcrA</fullName>
    </alternativeName>
</protein>
<keyword evidence="5" id="KW-0408">Iron</keyword>
<dbReference type="GO" id="GO:0016020">
    <property type="term" value="C:membrane"/>
    <property type="evidence" value="ECO:0007669"/>
    <property type="project" value="InterPro"/>
</dbReference>
<evidence type="ECO:0000256" key="4">
    <source>
        <dbReference type="ARBA" id="ARBA00022723"/>
    </source>
</evidence>
<dbReference type="HOGENOM" id="CLU_055690_1_4_11"/>
<dbReference type="InterPro" id="IPR036922">
    <property type="entry name" value="Rieske_2Fe-2S_sf"/>
</dbReference>
<evidence type="ECO:0000256" key="2">
    <source>
        <dbReference type="ARBA" id="ARBA00015816"/>
    </source>
</evidence>
<dbReference type="PANTHER" id="PTHR10134">
    <property type="entry name" value="CYTOCHROME B-C1 COMPLEX SUBUNIT RIESKE, MITOCHONDRIAL"/>
    <property type="match status" value="1"/>
</dbReference>
<dbReference type="InterPro" id="IPR005805">
    <property type="entry name" value="Rieske_Fe-S_prot_C"/>
</dbReference>
<evidence type="ECO:0000256" key="7">
    <source>
        <dbReference type="ARBA" id="ARBA00023157"/>
    </source>
</evidence>
<dbReference type="GO" id="GO:0051537">
    <property type="term" value="F:2 iron, 2 sulfur cluster binding"/>
    <property type="evidence" value="ECO:0007669"/>
    <property type="project" value="UniProtKB-KW"/>
</dbReference>
<evidence type="ECO:0000256" key="9">
    <source>
        <dbReference type="ARBA" id="ARBA00034078"/>
    </source>
</evidence>
<dbReference type="GO" id="GO:0046872">
    <property type="term" value="F:metal ion binding"/>
    <property type="evidence" value="ECO:0007669"/>
    <property type="project" value="UniProtKB-KW"/>
</dbReference>
<evidence type="ECO:0000256" key="6">
    <source>
        <dbReference type="ARBA" id="ARBA00023014"/>
    </source>
</evidence>
<evidence type="ECO:0000256" key="3">
    <source>
        <dbReference type="ARBA" id="ARBA00022714"/>
    </source>
</evidence>
<sequence>MATAAVGGTALAACGGEQSGPTSSGGGEQQPTAGGQPGQNLTALSDVPVGGATAVTTPDGQDAIVSRPSANEVAAFSAICTHRGCKVDPQGAQLHCPCHGSVFDAFTGEVRQGPADQPLPEIGVRIDNGQVVTA</sequence>
<evidence type="ECO:0000313" key="12">
    <source>
        <dbReference type="EMBL" id="EHR51587.1"/>
    </source>
</evidence>
<keyword evidence="6" id="KW-0411">Iron-sulfur</keyword>